<dbReference type="InterPro" id="IPR011545">
    <property type="entry name" value="DEAD/DEAH_box_helicase_dom"/>
</dbReference>
<dbReference type="Gene3D" id="3.40.50.300">
    <property type="entry name" value="P-loop containing nucleotide triphosphate hydrolases"/>
    <property type="match status" value="2"/>
</dbReference>
<evidence type="ECO:0000259" key="2">
    <source>
        <dbReference type="PROSITE" id="PS51192"/>
    </source>
</evidence>
<dbReference type="Proteomes" id="UP001218188">
    <property type="component" value="Unassembled WGS sequence"/>
</dbReference>
<dbReference type="AlphaFoldDB" id="A0AAD6SHY2"/>
<dbReference type="GO" id="GO:0003676">
    <property type="term" value="F:nucleic acid binding"/>
    <property type="evidence" value="ECO:0007669"/>
    <property type="project" value="InterPro"/>
</dbReference>
<reference evidence="3" key="1">
    <citation type="submission" date="2023-03" db="EMBL/GenBank/DDBJ databases">
        <title>Massive genome expansion in bonnet fungi (Mycena s.s.) driven by repeated elements and novel gene families across ecological guilds.</title>
        <authorList>
            <consortium name="Lawrence Berkeley National Laboratory"/>
            <person name="Harder C.B."/>
            <person name="Miyauchi S."/>
            <person name="Viragh M."/>
            <person name="Kuo A."/>
            <person name="Thoen E."/>
            <person name="Andreopoulos B."/>
            <person name="Lu D."/>
            <person name="Skrede I."/>
            <person name="Drula E."/>
            <person name="Henrissat B."/>
            <person name="Morin E."/>
            <person name="Kohler A."/>
            <person name="Barry K."/>
            <person name="LaButti K."/>
            <person name="Morin E."/>
            <person name="Salamov A."/>
            <person name="Lipzen A."/>
            <person name="Mereny Z."/>
            <person name="Hegedus B."/>
            <person name="Baldrian P."/>
            <person name="Stursova M."/>
            <person name="Weitz H."/>
            <person name="Taylor A."/>
            <person name="Grigoriev I.V."/>
            <person name="Nagy L.G."/>
            <person name="Martin F."/>
            <person name="Kauserud H."/>
        </authorList>
    </citation>
    <scope>NUCLEOTIDE SEQUENCE</scope>
    <source>
        <strain evidence="3">CBHHK200</strain>
    </source>
</reference>
<organism evidence="3 4">
    <name type="scientific">Mycena alexandri</name>
    <dbReference type="NCBI Taxonomy" id="1745969"/>
    <lineage>
        <taxon>Eukaryota</taxon>
        <taxon>Fungi</taxon>
        <taxon>Dikarya</taxon>
        <taxon>Basidiomycota</taxon>
        <taxon>Agaricomycotina</taxon>
        <taxon>Agaricomycetes</taxon>
        <taxon>Agaricomycetidae</taxon>
        <taxon>Agaricales</taxon>
        <taxon>Marasmiineae</taxon>
        <taxon>Mycenaceae</taxon>
        <taxon>Mycena</taxon>
    </lineage>
</organism>
<evidence type="ECO:0000256" key="1">
    <source>
        <dbReference type="ARBA" id="ARBA00005446"/>
    </source>
</evidence>
<proteinExistence type="inferred from homology"/>
<sequence length="373" mass="41353">MAPKVRWQDPDGRQTLNTIVKKVIPQWTNGLREVQQELVAPILDGDDILCCTATGDGKSASFSVPILVLDEYNSNRHLYPVNLPTRNHPVGIVVTPTKGLANNIVLELTRLGIPAFAYSRETLADSRRTGINLTTLVKECTKWHVLCVDPEHLCANEWREIIEWPIFRSSILFVVTDEVHLINEWGVSFRLPFAKIGLFVCGRLPRATVSIVGLSASLAPGRETKAVCSSLGFFGDAGRKTSLHCDTLDLVFRVYVYIWRLQRYGVDKMRRTRMYTSLCSDDYNAETLRIINEDPECQIIVATIAFSNGINAKSILDSISLGFSSTLDIVVQEKGRAGRAEGSLARGVVLVQPASIAAAKKQLQGKVNVSYHL</sequence>
<dbReference type="Pfam" id="PF00270">
    <property type="entry name" value="DEAD"/>
    <property type="match status" value="1"/>
</dbReference>
<dbReference type="GO" id="GO:0005694">
    <property type="term" value="C:chromosome"/>
    <property type="evidence" value="ECO:0007669"/>
    <property type="project" value="TreeGrafter"/>
</dbReference>
<dbReference type="PANTHER" id="PTHR13710:SF120">
    <property type="entry name" value="BIFUNCTIONAL 3'-5' EXONUCLEASE_ATP-DEPENDENT HELICASE WRN"/>
    <property type="match status" value="1"/>
</dbReference>
<protein>
    <submittedName>
        <fullName evidence="3">P-loop containing nucleoside triphosphate hydrolase protein</fullName>
    </submittedName>
</protein>
<evidence type="ECO:0000313" key="4">
    <source>
        <dbReference type="Proteomes" id="UP001218188"/>
    </source>
</evidence>
<dbReference type="InterPro" id="IPR027417">
    <property type="entry name" value="P-loop_NTPase"/>
</dbReference>
<dbReference type="GO" id="GO:0005634">
    <property type="term" value="C:nucleus"/>
    <property type="evidence" value="ECO:0007669"/>
    <property type="project" value="TreeGrafter"/>
</dbReference>
<dbReference type="GO" id="GO:0000724">
    <property type="term" value="P:double-strand break repair via homologous recombination"/>
    <property type="evidence" value="ECO:0007669"/>
    <property type="project" value="TreeGrafter"/>
</dbReference>
<accession>A0AAD6SHY2</accession>
<dbReference type="EMBL" id="JARJCM010000126">
    <property type="protein sequence ID" value="KAJ7027288.1"/>
    <property type="molecule type" value="Genomic_DNA"/>
</dbReference>
<gene>
    <name evidence="3" type="ORF">C8F04DRAFT_965374</name>
</gene>
<name>A0AAD6SHY2_9AGAR</name>
<dbReference type="PROSITE" id="PS51192">
    <property type="entry name" value="HELICASE_ATP_BIND_1"/>
    <property type="match status" value="1"/>
</dbReference>
<dbReference type="GO" id="GO:0016787">
    <property type="term" value="F:hydrolase activity"/>
    <property type="evidence" value="ECO:0007669"/>
    <property type="project" value="UniProtKB-KW"/>
</dbReference>
<dbReference type="GO" id="GO:0005737">
    <property type="term" value="C:cytoplasm"/>
    <property type="evidence" value="ECO:0007669"/>
    <property type="project" value="TreeGrafter"/>
</dbReference>
<dbReference type="SUPFAM" id="SSF52540">
    <property type="entry name" value="P-loop containing nucleoside triphosphate hydrolases"/>
    <property type="match status" value="2"/>
</dbReference>
<comment type="caution">
    <text evidence="3">The sequence shown here is derived from an EMBL/GenBank/DDBJ whole genome shotgun (WGS) entry which is preliminary data.</text>
</comment>
<dbReference type="SMART" id="SM00487">
    <property type="entry name" value="DEXDc"/>
    <property type="match status" value="1"/>
</dbReference>
<feature type="domain" description="Helicase ATP-binding" evidence="2">
    <location>
        <begin position="39"/>
        <end position="223"/>
    </location>
</feature>
<keyword evidence="4" id="KW-1185">Reference proteome</keyword>
<evidence type="ECO:0000313" key="3">
    <source>
        <dbReference type="EMBL" id="KAJ7027288.1"/>
    </source>
</evidence>
<dbReference type="GO" id="GO:0005524">
    <property type="term" value="F:ATP binding"/>
    <property type="evidence" value="ECO:0007669"/>
    <property type="project" value="InterPro"/>
</dbReference>
<comment type="similarity">
    <text evidence="1">Belongs to the helicase family. RecQ subfamily.</text>
</comment>
<dbReference type="InterPro" id="IPR014001">
    <property type="entry name" value="Helicase_ATP-bd"/>
</dbReference>
<dbReference type="GO" id="GO:0009378">
    <property type="term" value="F:four-way junction helicase activity"/>
    <property type="evidence" value="ECO:0007669"/>
    <property type="project" value="TreeGrafter"/>
</dbReference>
<dbReference type="PANTHER" id="PTHR13710">
    <property type="entry name" value="DNA HELICASE RECQ FAMILY MEMBER"/>
    <property type="match status" value="1"/>
</dbReference>
<keyword evidence="3" id="KW-0378">Hydrolase</keyword>
<dbReference type="GO" id="GO:0043138">
    <property type="term" value="F:3'-5' DNA helicase activity"/>
    <property type="evidence" value="ECO:0007669"/>
    <property type="project" value="TreeGrafter"/>
</dbReference>